<protein>
    <submittedName>
        <fullName evidence="2">Uu.00g107350.m01.CDS01</fullName>
    </submittedName>
</protein>
<dbReference type="EMBL" id="CAUWAG010000006">
    <property type="protein sequence ID" value="CAJ2503341.1"/>
    <property type="molecule type" value="Genomic_DNA"/>
</dbReference>
<gene>
    <name evidence="2" type="ORF">KHLLAP_LOCUS3809</name>
</gene>
<organism evidence="2 3">
    <name type="scientific">Anthostomella pinea</name>
    <dbReference type="NCBI Taxonomy" id="933095"/>
    <lineage>
        <taxon>Eukaryota</taxon>
        <taxon>Fungi</taxon>
        <taxon>Dikarya</taxon>
        <taxon>Ascomycota</taxon>
        <taxon>Pezizomycotina</taxon>
        <taxon>Sordariomycetes</taxon>
        <taxon>Xylariomycetidae</taxon>
        <taxon>Xylariales</taxon>
        <taxon>Xylariaceae</taxon>
        <taxon>Anthostomella</taxon>
    </lineage>
</organism>
<dbReference type="Proteomes" id="UP001295740">
    <property type="component" value="Unassembled WGS sequence"/>
</dbReference>
<evidence type="ECO:0000313" key="2">
    <source>
        <dbReference type="EMBL" id="CAJ2503341.1"/>
    </source>
</evidence>
<feature type="region of interest" description="Disordered" evidence="1">
    <location>
        <begin position="1"/>
        <end position="43"/>
    </location>
</feature>
<reference evidence="2" key="1">
    <citation type="submission" date="2023-10" db="EMBL/GenBank/DDBJ databases">
        <authorList>
            <person name="Hackl T."/>
        </authorList>
    </citation>
    <scope>NUCLEOTIDE SEQUENCE</scope>
</reference>
<evidence type="ECO:0000313" key="3">
    <source>
        <dbReference type="Proteomes" id="UP001295740"/>
    </source>
</evidence>
<sequence length="322" mass="35636">MKINVINHDPVRDSMGSRHPPTAAYDNDSRTSRASFTTTAAQAPKPEDVHVRGLLEIIASLRDDISVLKDEIDRSRATSDQAGPNDEKSVRSCFDLLNDAINSLAERRFSGFPFKIPTKKTDKDFCSEMNDGYEHAVFPPEMAEALGTLMDELSTKDNQDDTVLQEFHLLRAQAGLYLSRKSGGDGPYRSRSTGWVKFVNELYDFFEKYSFTPNEEELKREFGKIGSLASIELLAFLVVETLGVSVALTHEVYLQVGVQGSPEHKEQQSHPQDQISGVLRQPVVIVDPHVETPVAEGIEGAGDAMLLPHNTAIAEKGYKGLD</sequence>
<evidence type="ECO:0000256" key="1">
    <source>
        <dbReference type="SAM" id="MobiDB-lite"/>
    </source>
</evidence>
<comment type="caution">
    <text evidence="2">The sequence shown here is derived from an EMBL/GenBank/DDBJ whole genome shotgun (WGS) entry which is preliminary data.</text>
</comment>
<feature type="compositionally biased region" description="Low complexity" evidence="1">
    <location>
        <begin position="32"/>
        <end position="43"/>
    </location>
</feature>
<name>A0AAI8YDJ7_9PEZI</name>
<keyword evidence="3" id="KW-1185">Reference proteome</keyword>
<proteinExistence type="predicted"/>
<dbReference type="AlphaFoldDB" id="A0AAI8YDJ7"/>
<accession>A0AAI8YDJ7</accession>